<evidence type="ECO:0000313" key="2">
    <source>
        <dbReference type="WBParaSite" id="nRc.2.0.1.t16668-RA"/>
    </source>
</evidence>
<dbReference type="WBParaSite" id="nRc.2.0.1.t16668-RA">
    <property type="protein sequence ID" value="nRc.2.0.1.t16668-RA"/>
    <property type="gene ID" value="nRc.2.0.1.g16668"/>
</dbReference>
<sequence>MQRLYETFAIQRELLLQILQIDLFHTGRNFEKSFIYSMTVDAEKFENVPKTTTGEVPVVGLFFQFRPIGFCVVFIEIARSTEPAFFCR</sequence>
<dbReference type="AlphaFoldDB" id="A0A915IR40"/>
<keyword evidence="1" id="KW-1185">Reference proteome</keyword>
<protein>
    <submittedName>
        <fullName evidence="2">Uncharacterized protein</fullName>
    </submittedName>
</protein>
<organism evidence="1 2">
    <name type="scientific">Romanomermis culicivorax</name>
    <name type="common">Nematode worm</name>
    <dbReference type="NCBI Taxonomy" id="13658"/>
    <lineage>
        <taxon>Eukaryota</taxon>
        <taxon>Metazoa</taxon>
        <taxon>Ecdysozoa</taxon>
        <taxon>Nematoda</taxon>
        <taxon>Enoplea</taxon>
        <taxon>Dorylaimia</taxon>
        <taxon>Mermithida</taxon>
        <taxon>Mermithoidea</taxon>
        <taxon>Mermithidae</taxon>
        <taxon>Romanomermis</taxon>
    </lineage>
</organism>
<accession>A0A915IR40</accession>
<dbReference type="Proteomes" id="UP000887565">
    <property type="component" value="Unplaced"/>
</dbReference>
<evidence type="ECO:0000313" key="1">
    <source>
        <dbReference type="Proteomes" id="UP000887565"/>
    </source>
</evidence>
<proteinExistence type="predicted"/>
<name>A0A915IR40_ROMCU</name>
<reference evidence="2" key="1">
    <citation type="submission" date="2022-11" db="UniProtKB">
        <authorList>
            <consortium name="WormBaseParasite"/>
        </authorList>
    </citation>
    <scope>IDENTIFICATION</scope>
</reference>